<organism evidence="1">
    <name type="scientific">marine sediment metagenome</name>
    <dbReference type="NCBI Taxonomy" id="412755"/>
    <lineage>
        <taxon>unclassified sequences</taxon>
        <taxon>metagenomes</taxon>
        <taxon>ecological metagenomes</taxon>
    </lineage>
</organism>
<feature type="non-terminal residue" evidence="1">
    <location>
        <position position="40"/>
    </location>
</feature>
<accession>X0T2D1</accession>
<dbReference type="EMBL" id="BARS01013852">
    <property type="protein sequence ID" value="GAF87648.1"/>
    <property type="molecule type" value="Genomic_DNA"/>
</dbReference>
<sequence>MHYPGKIKGKKENLVILTEKVGRTGKAGIGGGADYDFEIT</sequence>
<gene>
    <name evidence="1" type="ORF">S01H1_23773</name>
</gene>
<comment type="caution">
    <text evidence="1">The sequence shown here is derived from an EMBL/GenBank/DDBJ whole genome shotgun (WGS) entry which is preliminary data.</text>
</comment>
<proteinExistence type="predicted"/>
<evidence type="ECO:0000313" key="1">
    <source>
        <dbReference type="EMBL" id="GAF87648.1"/>
    </source>
</evidence>
<dbReference type="AlphaFoldDB" id="X0T2D1"/>
<protein>
    <submittedName>
        <fullName evidence="1">Uncharacterized protein</fullName>
    </submittedName>
</protein>
<reference evidence="1" key="1">
    <citation type="journal article" date="2014" name="Front. Microbiol.">
        <title>High frequency of phylogenetically diverse reductive dehalogenase-homologous genes in deep subseafloor sedimentary metagenomes.</title>
        <authorList>
            <person name="Kawai M."/>
            <person name="Futagami T."/>
            <person name="Toyoda A."/>
            <person name="Takaki Y."/>
            <person name="Nishi S."/>
            <person name="Hori S."/>
            <person name="Arai W."/>
            <person name="Tsubouchi T."/>
            <person name="Morono Y."/>
            <person name="Uchiyama I."/>
            <person name="Ito T."/>
            <person name="Fujiyama A."/>
            <person name="Inagaki F."/>
            <person name="Takami H."/>
        </authorList>
    </citation>
    <scope>NUCLEOTIDE SEQUENCE</scope>
    <source>
        <strain evidence="1">Expedition CK06-06</strain>
    </source>
</reference>
<name>X0T2D1_9ZZZZ</name>